<evidence type="ECO:0000313" key="2">
    <source>
        <dbReference type="Proteomes" id="UP001201262"/>
    </source>
</evidence>
<name>A0AAD4KQ24_9EURO</name>
<dbReference type="GeneID" id="70240047"/>
<sequence length="155" mass="17235">MNTGPLSAHSDIMSLVVRELHDSLEDAGVWLASALATSASLLRYSLVIYAQKWTISYRGGTGILRIAKARCDASQPVGWNQTTGWCNCRQYNTVLAPHRRSHSPQSDCMPHCFQWAMWARWLLPLGLSWRGLTMASPNKSLPPALSTVCPAIDYF</sequence>
<dbReference type="RefSeq" id="XP_046071374.1">
    <property type="nucleotide sequence ID" value="XM_046209760.1"/>
</dbReference>
<protein>
    <submittedName>
        <fullName evidence="1">Uncharacterized protein</fullName>
    </submittedName>
</protein>
<dbReference type="Proteomes" id="UP001201262">
    <property type="component" value="Unassembled WGS sequence"/>
</dbReference>
<reference evidence="1" key="1">
    <citation type="submission" date="2021-12" db="EMBL/GenBank/DDBJ databases">
        <title>Convergent genome expansion in fungi linked to evolution of root-endophyte symbiosis.</title>
        <authorList>
            <consortium name="DOE Joint Genome Institute"/>
            <person name="Ke Y.-H."/>
            <person name="Bonito G."/>
            <person name="Liao H.-L."/>
            <person name="Looney B."/>
            <person name="Rojas-Flechas A."/>
            <person name="Nash J."/>
            <person name="Hameed K."/>
            <person name="Schadt C."/>
            <person name="Martin F."/>
            <person name="Crous P.W."/>
            <person name="Miettinen O."/>
            <person name="Magnuson J.K."/>
            <person name="Labbe J."/>
            <person name="Jacobson D."/>
            <person name="Doktycz M.J."/>
            <person name="Veneault-Fourrey C."/>
            <person name="Kuo A."/>
            <person name="Mondo S."/>
            <person name="Calhoun S."/>
            <person name="Riley R."/>
            <person name="Ohm R."/>
            <person name="LaButti K."/>
            <person name="Andreopoulos B."/>
            <person name="Pangilinan J."/>
            <person name="Nolan M."/>
            <person name="Tritt A."/>
            <person name="Clum A."/>
            <person name="Lipzen A."/>
            <person name="Daum C."/>
            <person name="Barry K."/>
            <person name="Grigoriev I.V."/>
            <person name="Vilgalys R."/>
        </authorList>
    </citation>
    <scope>NUCLEOTIDE SEQUENCE</scope>
    <source>
        <strain evidence="1">PMI_201</strain>
    </source>
</reference>
<accession>A0AAD4KQ24</accession>
<proteinExistence type="predicted"/>
<comment type="caution">
    <text evidence="1">The sequence shown here is derived from an EMBL/GenBank/DDBJ whole genome shotgun (WGS) entry which is preliminary data.</text>
</comment>
<dbReference type="EMBL" id="JAJTJA010000007">
    <property type="protein sequence ID" value="KAH8696438.1"/>
    <property type="molecule type" value="Genomic_DNA"/>
</dbReference>
<evidence type="ECO:0000313" key="1">
    <source>
        <dbReference type="EMBL" id="KAH8696438.1"/>
    </source>
</evidence>
<organism evidence="1 2">
    <name type="scientific">Talaromyces proteolyticus</name>
    <dbReference type="NCBI Taxonomy" id="1131652"/>
    <lineage>
        <taxon>Eukaryota</taxon>
        <taxon>Fungi</taxon>
        <taxon>Dikarya</taxon>
        <taxon>Ascomycota</taxon>
        <taxon>Pezizomycotina</taxon>
        <taxon>Eurotiomycetes</taxon>
        <taxon>Eurotiomycetidae</taxon>
        <taxon>Eurotiales</taxon>
        <taxon>Trichocomaceae</taxon>
        <taxon>Talaromyces</taxon>
        <taxon>Talaromyces sect. Bacilispori</taxon>
    </lineage>
</organism>
<dbReference type="AlphaFoldDB" id="A0AAD4KQ24"/>
<keyword evidence="2" id="KW-1185">Reference proteome</keyword>
<gene>
    <name evidence="1" type="ORF">BGW36DRAFT_187272</name>
</gene>